<dbReference type="InterPro" id="IPR025713">
    <property type="entry name" value="MotB-like_N_dom"/>
</dbReference>
<comment type="similarity">
    <text evidence="2">Belongs to the MotB family.</text>
</comment>
<evidence type="ECO:0000256" key="3">
    <source>
        <dbReference type="ARBA" id="ARBA00022475"/>
    </source>
</evidence>
<evidence type="ECO:0000259" key="10">
    <source>
        <dbReference type="PROSITE" id="PS51123"/>
    </source>
</evidence>
<protein>
    <submittedName>
        <fullName evidence="11">Motility protein, MotA family protein</fullName>
    </submittedName>
</protein>
<feature type="transmembrane region" description="Helical" evidence="9">
    <location>
        <begin position="25"/>
        <end position="47"/>
    </location>
</feature>
<dbReference type="Pfam" id="PF00691">
    <property type="entry name" value="OmpA"/>
    <property type="match status" value="1"/>
</dbReference>
<reference evidence="11 12" key="1">
    <citation type="submission" date="2006-03" db="EMBL/GenBank/DDBJ databases">
        <authorList>
            <person name="Pinhassi J."/>
            <person name="Pedros-Alio C."/>
            <person name="Ferriera S."/>
            <person name="Johnson J."/>
            <person name="Kravitz S."/>
            <person name="Halpern A."/>
            <person name="Remington K."/>
            <person name="Beeson K."/>
            <person name="Tran B."/>
            <person name="Rogers Y.-H."/>
            <person name="Friedman R."/>
            <person name="Venter J.C."/>
        </authorList>
    </citation>
    <scope>NUCLEOTIDE SEQUENCE [LARGE SCALE GENOMIC DNA]</scope>
    <source>
        <strain evidence="11 12">RED65</strain>
    </source>
</reference>
<evidence type="ECO:0000313" key="11">
    <source>
        <dbReference type="EMBL" id="EAT12310.1"/>
    </source>
</evidence>
<sequence length="336" mass="37046">MDKFDQQQIIIKRVKKGGHGHHGGAWKVALADFAMAMMALFLILWLINSSNQEEIEAVAGYFNDPAAYEDGNKVPSKWVIDLGGSPSVQDNVAVSETVDPTKVLQAEEIESAAEAIERARLESLQSEVMDKINASATLTPYKDQLKVDITREGLRIQIVDKTNRPMFNPGSSRLKYYAEDILYEMAPILQAVPNRISITGHTDSSGSANPWDTGNWELSAGRANAARRALADAGLDSEKIAQVVGMGDKAHFNIEDPTDPVNRRIAIVVLNKRTEQAIQSRAGGYIQEAGAAVKEEERDEAIGRTGTILEELQQRRESENNPYDSPPPDVDEEAFW</sequence>
<evidence type="ECO:0000256" key="7">
    <source>
        <dbReference type="PROSITE-ProRule" id="PRU00473"/>
    </source>
</evidence>
<organism evidence="11 12">
    <name type="scientific">Bermanella marisrubri</name>
    <dbReference type="NCBI Taxonomy" id="207949"/>
    <lineage>
        <taxon>Bacteria</taxon>
        <taxon>Pseudomonadati</taxon>
        <taxon>Pseudomonadota</taxon>
        <taxon>Gammaproteobacteria</taxon>
        <taxon>Oceanospirillales</taxon>
        <taxon>Oceanospirillaceae</taxon>
        <taxon>Bermanella</taxon>
    </lineage>
</organism>
<evidence type="ECO:0000256" key="2">
    <source>
        <dbReference type="ARBA" id="ARBA00008914"/>
    </source>
</evidence>
<comment type="caution">
    <text evidence="11">The sequence shown here is derived from an EMBL/GenBank/DDBJ whole genome shotgun (WGS) entry which is preliminary data.</text>
</comment>
<evidence type="ECO:0000256" key="4">
    <source>
        <dbReference type="ARBA" id="ARBA00022692"/>
    </source>
</evidence>
<keyword evidence="4 9" id="KW-0812">Transmembrane</keyword>
<dbReference type="PROSITE" id="PS51123">
    <property type="entry name" value="OMPA_2"/>
    <property type="match status" value="1"/>
</dbReference>
<dbReference type="EMBL" id="AAQH01000008">
    <property type="protein sequence ID" value="EAT12310.1"/>
    <property type="molecule type" value="Genomic_DNA"/>
</dbReference>
<dbReference type="HOGENOM" id="CLU_016890_3_0_6"/>
<evidence type="ECO:0000256" key="6">
    <source>
        <dbReference type="ARBA" id="ARBA00023136"/>
    </source>
</evidence>
<evidence type="ECO:0000256" key="5">
    <source>
        <dbReference type="ARBA" id="ARBA00022989"/>
    </source>
</evidence>
<keyword evidence="6 7" id="KW-0472">Membrane</keyword>
<evidence type="ECO:0000256" key="1">
    <source>
        <dbReference type="ARBA" id="ARBA00004162"/>
    </source>
</evidence>
<dbReference type="InterPro" id="IPR050330">
    <property type="entry name" value="Bact_OuterMem_StrucFunc"/>
</dbReference>
<dbReference type="InterPro" id="IPR036737">
    <property type="entry name" value="OmpA-like_sf"/>
</dbReference>
<dbReference type="GO" id="GO:0005886">
    <property type="term" value="C:plasma membrane"/>
    <property type="evidence" value="ECO:0007669"/>
    <property type="project" value="UniProtKB-SubCell"/>
</dbReference>
<dbReference type="AlphaFoldDB" id="Q1N254"/>
<evidence type="ECO:0000256" key="9">
    <source>
        <dbReference type="SAM" id="Phobius"/>
    </source>
</evidence>
<gene>
    <name evidence="11" type="ORF">RED65_15763</name>
</gene>
<dbReference type="Proteomes" id="UP000004263">
    <property type="component" value="Unassembled WGS sequence"/>
</dbReference>
<dbReference type="Pfam" id="PF13677">
    <property type="entry name" value="MotB_plug"/>
    <property type="match status" value="1"/>
</dbReference>
<accession>Q1N254</accession>
<dbReference type="RefSeq" id="WP_007018361.1">
    <property type="nucleotide sequence ID" value="NZ_CH724116.1"/>
</dbReference>
<evidence type="ECO:0000313" key="12">
    <source>
        <dbReference type="Proteomes" id="UP000004263"/>
    </source>
</evidence>
<dbReference type="Gene3D" id="3.30.1330.60">
    <property type="entry name" value="OmpA-like domain"/>
    <property type="match status" value="1"/>
</dbReference>
<dbReference type="InterPro" id="IPR006665">
    <property type="entry name" value="OmpA-like"/>
</dbReference>
<keyword evidence="5 9" id="KW-1133">Transmembrane helix</keyword>
<dbReference type="STRING" id="207949.RED65_15763"/>
<proteinExistence type="inferred from homology"/>
<evidence type="ECO:0000256" key="8">
    <source>
        <dbReference type="SAM" id="MobiDB-lite"/>
    </source>
</evidence>
<dbReference type="PANTHER" id="PTHR30329">
    <property type="entry name" value="STATOR ELEMENT OF FLAGELLAR MOTOR COMPLEX"/>
    <property type="match status" value="1"/>
</dbReference>
<feature type="domain" description="OmpA-like" evidence="10">
    <location>
        <begin position="154"/>
        <end position="273"/>
    </location>
</feature>
<dbReference type="NCBIfam" id="NF006548">
    <property type="entry name" value="PRK09041.1"/>
    <property type="match status" value="1"/>
</dbReference>
<dbReference type="SUPFAM" id="SSF103088">
    <property type="entry name" value="OmpA-like"/>
    <property type="match status" value="1"/>
</dbReference>
<comment type="subcellular location">
    <subcellularLocation>
        <location evidence="1">Cell membrane</location>
        <topology evidence="1">Single-pass membrane protein</topology>
    </subcellularLocation>
</comment>
<dbReference type="PANTHER" id="PTHR30329:SF21">
    <property type="entry name" value="LIPOPROTEIN YIAD-RELATED"/>
    <property type="match status" value="1"/>
</dbReference>
<name>Q1N254_9GAMM</name>
<dbReference type="OrthoDB" id="9809186at2"/>
<keyword evidence="3" id="KW-1003">Cell membrane</keyword>
<feature type="region of interest" description="Disordered" evidence="8">
    <location>
        <begin position="312"/>
        <end position="336"/>
    </location>
</feature>
<keyword evidence="12" id="KW-1185">Reference proteome</keyword>